<evidence type="ECO:0000313" key="1">
    <source>
        <dbReference type="EMBL" id="GME79627.1"/>
    </source>
</evidence>
<keyword evidence="2" id="KW-1185">Reference proteome</keyword>
<reference evidence="1" key="1">
    <citation type="submission" date="2023-04" db="EMBL/GenBank/DDBJ databases">
        <title>Ambrosiozyma monospora NBRC 10751.</title>
        <authorList>
            <person name="Ichikawa N."/>
            <person name="Sato H."/>
            <person name="Tonouchi N."/>
        </authorList>
    </citation>
    <scope>NUCLEOTIDE SEQUENCE</scope>
    <source>
        <strain evidence="1">NBRC 10751</strain>
    </source>
</reference>
<comment type="caution">
    <text evidence="1">The sequence shown here is derived from an EMBL/GenBank/DDBJ whole genome shotgun (WGS) entry which is preliminary data.</text>
</comment>
<sequence length="552" mass="62552">MTLLLRALLKNFNSRANILGEFSQGIVDKYLISSVAQKFPKSKMMDIQGILWEDEIMRHKMVNQRTNSFKSYTNLPDTLERATEQVDLKLKRVNNTIFEFDKYYSMSKPRQIHFQLGNLITSLNQSSIYYPIENDDGIFQLMNLDTSAYPEDDYYYDDDDDDDDDFDMDELHASSNEGLIYHSNSDINSNYNTDTSSRRSGTNNGNSMNAPTTQPQSPAISSPFYQTSVVLEMSPNFRVSTLTSNKTYICSGSVDGSLSTYVPSTGMHQEYQLTYEENGITNFILPSKTSYFNDQLIVASNDNKIRHYDVTKRSVSKTTSFDYAINCMCENPQNANLVMMVGDSTRWMIVDKRSPGDFGNGVVGLYGTHLDYGFACDWNSDGVVLASGNQDGLLKLYDFRKLDQELITLSGCNHGAIRNLKFNSFCDKLCFAESIDNVYIVDLKKLFQKSCFGSNDTTVTLGDESHSSWYDDGYDEDLFSSDSVEDCYQNINFFGKVAGLDFQLDDDEFGEVLNIGISDSSVGGILRYRFDAFQHSVIDHEGIYETIDTDWV</sequence>
<organism evidence="1 2">
    <name type="scientific">Ambrosiozyma monospora</name>
    <name type="common">Yeast</name>
    <name type="synonym">Endomycopsis monosporus</name>
    <dbReference type="NCBI Taxonomy" id="43982"/>
    <lineage>
        <taxon>Eukaryota</taxon>
        <taxon>Fungi</taxon>
        <taxon>Dikarya</taxon>
        <taxon>Ascomycota</taxon>
        <taxon>Saccharomycotina</taxon>
        <taxon>Pichiomycetes</taxon>
        <taxon>Pichiales</taxon>
        <taxon>Pichiaceae</taxon>
        <taxon>Ambrosiozyma</taxon>
    </lineage>
</organism>
<dbReference type="Proteomes" id="UP001165064">
    <property type="component" value="Unassembled WGS sequence"/>
</dbReference>
<evidence type="ECO:0000313" key="2">
    <source>
        <dbReference type="Proteomes" id="UP001165064"/>
    </source>
</evidence>
<accession>A0ACB5T2S8</accession>
<protein>
    <submittedName>
        <fullName evidence="1">Unnamed protein product</fullName>
    </submittedName>
</protein>
<name>A0ACB5T2S8_AMBMO</name>
<proteinExistence type="predicted"/>
<gene>
    <name evidence="1" type="ORF">Amon02_000404700</name>
</gene>
<dbReference type="EMBL" id="BSXS01002673">
    <property type="protein sequence ID" value="GME79627.1"/>
    <property type="molecule type" value="Genomic_DNA"/>
</dbReference>